<evidence type="ECO:0000256" key="1">
    <source>
        <dbReference type="SAM" id="SignalP"/>
    </source>
</evidence>
<proteinExistence type="predicted"/>
<name>A0A9N8HV29_9STRA</name>
<dbReference type="Proteomes" id="UP001153069">
    <property type="component" value="Unassembled WGS sequence"/>
</dbReference>
<accession>A0A9N8HV29</accession>
<dbReference type="PANTHER" id="PTHR36183:SF2">
    <property type="entry name" value="BETA-GLUCURONIDASE C-TERMINAL DOMAIN-CONTAINING PROTEIN"/>
    <property type="match status" value="1"/>
</dbReference>
<organism evidence="2 3">
    <name type="scientific">Seminavis robusta</name>
    <dbReference type="NCBI Taxonomy" id="568900"/>
    <lineage>
        <taxon>Eukaryota</taxon>
        <taxon>Sar</taxon>
        <taxon>Stramenopiles</taxon>
        <taxon>Ochrophyta</taxon>
        <taxon>Bacillariophyta</taxon>
        <taxon>Bacillariophyceae</taxon>
        <taxon>Bacillariophycidae</taxon>
        <taxon>Naviculales</taxon>
        <taxon>Naviculaceae</taxon>
        <taxon>Seminavis</taxon>
    </lineage>
</organism>
<sequence>MGFLLCIFFTAIVLLVVPTNSSVRLFHHPAIDIFELPSFDCTTHHHDDILIPPDFVGISVEWNRAETFATTPAIHRLLQYLVVRPSSSRRLNIRVGGNSADRSWWNNDDDKEQKNRCRYYPPGARCVETKITSHLIVHLAEMARRIGGTTLILDLSMIPPASNDNHTNNTNWARQEWEGIWTTLEEHNATHLLEGIEIGNEQDIYGHHGIRPQQYTPTDFANEFQQYIETIQQTLPFPNQKMIRGGTFCCNKQFLDHQVDLMKQFQQYLYSWSYHHYPVSTRHCRPANDTTNVTLCLLQLLDNTASNGEADRVSSWAAGASSMNISFHMGEVNSANDGGVLGVSDALASTLWCVDYLFAMAATGNVTRVNFHGGGRGAYSWFAVNVTKQHQEEPPHVRPLFYGMYLWNWVVAGNDTRVHPLSSCRQEEPCTPAHKSSSGIHAKAWAVQDKNTTKVVIINKLSKPHRIQLLAPASSYQQQAEVVVLKSNSGAVTAKNGISFAGWTWDGTQHGERLGKYQSTWIHPEEEETTGAKKLFHVVVAPYTIAVVSFFQKDSTLHQPHDNQETH</sequence>
<dbReference type="InterPro" id="IPR017853">
    <property type="entry name" value="GH"/>
</dbReference>
<dbReference type="InterPro" id="IPR052974">
    <property type="entry name" value="GH79_Enzymes"/>
</dbReference>
<dbReference type="EMBL" id="CAICTM010001455">
    <property type="protein sequence ID" value="CAB9523798.1"/>
    <property type="molecule type" value="Genomic_DNA"/>
</dbReference>
<protein>
    <recommendedName>
        <fullName evidence="4">Glycoside hydrolase family 79 protein</fullName>
    </recommendedName>
</protein>
<keyword evidence="1" id="KW-0732">Signal</keyword>
<dbReference type="SUPFAM" id="SSF51445">
    <property type="entry name" value="(Trans)glycosidases"/>
    <property type="match status" value="1"/>
</dbReference>
<gene>
    <name evidence="2" type="ORF">SEMRO_1457_G274330.1</name>
</gene>
<evidence type="ECO:0008006" key="4">
    <source>
        <dbReference type="Google" id="ProtNLM"/>
    </source>
</evidence>
<keyword evidence="3" id="KW-1185">Reference proteome</keyword>
<dbReference type="OrthoDB" id="2796951at2759"/>
<feature type="signal peptide" evidence="1">
    <location>
        <begin position="1"/>
        <end position="21"/>
    </location>
</feature>
<evidence type="ECO:0000313" key="2">
    <source>
        <dbReference type="EMBL" id="CAB9523798.1"/>
    </source>
</evidence>
<dbReference type="InterPro" id="IPR013780">
    <property type="entry name" value="Glyco_hydro_b"/>
</dbReference>
<dbReference type="PANTHER" id="PTHR36183">
    <property type="entry name" value="BETA-GLUCURONIDASE"/>
    <property type="match status" value="1"/>
</dbReference>
<reference evidence="2" key="1">
    <citation type="submission" date="2020-06" db="EMBL/GenBank/DDBJ databases">
        <authorList>
            <consortium name="Plant Systems Biology data submission"/>
        </authorList>
    </citation>
    <scope>NUCLEOTIDE SEQUENCE</scope>
    <source>
        <strain evidence="2">D6</strain>
    </source>
</reference>
<evidence type="ECO:0000313" key="3">
    <source>
        <dbReference type="Proteomes" id="UP001153069"/>
    </source>
</evidence>
<feature type="chain" id="PRO_5040190905" description="Glycoside hydrolase family 79 protein" evidence="1">
    <location>
        <begin position="22"/>
        <end position="567"/>
    </location>
</feature>
<comment type="caution">
    <text evidence="2">The sequence shown here is derived from an EMBL/GenBank/DDBJ whole genome shotgun (WGS) entry which is preliminary data.</text>
</comment>
<dbReference type="AlphaFoldDB" id="A0A9N8HV29"/>
<dbReference type="Gene3D" id="3.20.20.80">
    <property type="entry name" value="Glycosidases"/>
    <property type="match status" value="1"/>
</dbReference>
<dbReference type="Gene3D" id="2.60.40.1180">
    <property type="entry name" value="Golgi alpha-mannosidase II"/>
    <property type="match status" value="1"/>
</dbReference>